<dbReference type="EMBL" id="FUWJ01000001">
    <property type="protein sequence ID" value="SJZ38481.1"/>
    <property type="molecule type" value="Genomic_DNA"/>
</dbReference>
<dbReference type="InterPro" id="IPR011541">
    <property type="entry name" value="Ni/Co_transpt_high_affinity"/>
</dbReference>
<keyword evidence="4" id="KW-0533">Nickel</keyword>
<keyword evidence="5 8" id="KW-0812">Transmembrane</keyword>
<evidence type="ECO:0000256" key="6">
    <source>
        <dbReference type="ARBA" id="ARBA00022989"/>
    </source>
</evidence>
<feature type="transmembrane region" description="Helical" evidence="8">
    <location>
        <begin position="197"/>
        <end position="222"/>
    </location>
</feature>
<evidence type="ECO:0000256" key="4">
    <source>
        <dbReference type="ARBA" id="ARBA00022596"/>
    </source>
</evidence>
<evidence type="ECO:0000256" key="3">
    <source>
        <dbReference type="ARBA" id="ARBA00022448"/>
    </source>
</evidence>
<dbReference type="InterPro" id="IPR004688">
    <property type="entry name" value="Ni/Co_transpt"/>
</dbReference>
<dbReference type="GO" id="GO:0015099">
    <property type="term" value="F:nickel cation transmembrane transporter activity"/>
    <property type="evidence" value="ECO:0007669"/>
    <property type="project" value="UniProtKB-UniRule"/>
</dbReference>
<comment type="similarity">
    <text evidence="2 8">Belongs to the NiCoT transporter (TC 2.A.52) family.</text>
</comment>
<evidence type="ECO:0000256" key="2">
    <source>
        <dbReference type="ARBA" id="ARBA00010892"/>
    </source>
</evidence>
<protein>
    <recommendedName>
        <fullName evidence="8">Nickel/cobalt efflux system</fullName>
    </recommendedName>
</protein>
<organism evidence="9 10">
    <name type="scientific">Enhydrobacter aerosaccus</name>
    <dbReference type="NCBI Taxonomy" id="225324"/>
    <lineage>
        <taxon>Bacteria</taxon>
        <taxon>Pseudomonadati</taxon>
        <taxon>Pseudomonadota</taxon>
        <taxon>Alphaproteobacteria</taxon>
        <taxon>Hyphomicrobiales</taxon>
        <taxon>Enhydrobacter</taxon>
    </lineage>
</organism>
<reference evidence="10" key="1">
    <citation type="submission" date="2017-02" db="EMBL/GenBank/DDBJ databases">
        <authorList>
            <person name="Varghese N."/>
            <person name="Submissions S."/>
        </authorList>
    </citation>
    <scope>NUCLEOTIDE SEQUENCE [LARGE SCALE GENOMIC DNA]</scope>
    <source>
        <strain evidence="10">ATCC 27094</strain>
    </source>
</reference>
<gene>
    <name evidence="9" type="ORF">SAMN02745126_00791</name>
</gene>
<dbReference type="Proteomes" id="UP000190092">
    <property type="component" value="Unassembled WGS sequence"/>
</dbReference>
<dbReference type="OrthoDB" id="9776706at2"/>
<feature type="transmembrane region" description="Helical" evidence="8">
    <location>
        <begin position="270"/>
        <end position="297"/>
    </location>
</feature>
<accession>A0A1T4K7T9</accession>
<dbReference type="PANTHER" id="PTHR31611:SF0">
    <property type="entry name" value="HIGH-AFFINITY NICKEL TRANSPORT PROTEIN NIC1"/>
    <property type="match status" value="1"/>
</dbReference>
<dbReference type="AlphaFoldDB" id="A0A1T4K7T9"/>
<keyword evidence="10" id="KW-1185">Reference proteome</keyword>
<sequence length="354" mass="39076">MLRLLRITFDDRASGLRLPLIGLYSLLIAANLGAWIWAWIVFGHRPLLMSTALLAYTLGVRHAVDADHIAAIDNVTRKLMQEGKRPVSIGFFFATGHSAVVALAAAAIAGTTTLLTDRFEAFKNVGSIVGTLISALFLFVIAFANIVILRGIWRTFRQLRAGGHYIDEDFDLLLNNRGLLARLFRPMFRLVHRSWHMFPLGFLFGLGFGTATEVTLLGLSATEVANGVSIWAIMVFPALFAAGMSLIDTTDGVLMLGAYNWAFVKPMRKLYYNLTITFVSVVIALLIGGIETLGLLAEQFGLSGWFWEAITALNDNFNNLGFLIIAVFILAWIGSLIVYRYHGLDEIEVERSAS</sequence>
<dbReference type="GO" id="GO:0005886">
    <property type="term" value="C:plasma membrane"/>
    <property type="evidence" value="ECO:0007669"/>
    <property type="project" value="UniProtKB-SubCell"/>
</dbReference>
<feature type="transmembrane region" description="Helical" evidence="8">
    <location>
        <begin position="317"/>
        <end position="339"/>
    </location>
</feature>
<name>A0A1T4K7T9_9HYPH</name>
<feature type="transmembrane region" description="Helical" evidence="8">
    <location>
        <begin position="87"/>
        <end position="108"/>
    </location>
</feature>
<feature type="transmembrane region" description="Helical" evidence="8">
    <location>
        <begin position="228"/>
        <end position="249"/>
    </location>
</feature>
<dbReference type="RefSeq" id="WP_085932485.1">
    <property type="nucleotide sequence ID" value="NZ_FUWJ01000001.1"/>
</dbReference>
<evidence type="ECO:0000256" key="8">
    <source>
        <dbReference type="RuleBase" id="RU362101"/>
    </source>
</evidence>
<keyword evidence="7 8" id="KW-0472">Membrane</keyword>
<evidence type="ECO:0000256" key="7">
    <source>
        <dbReference type="ARBA" id="ARBA00023136"/>
    </source>
</evidence>
<comment type="subcellular location">
    <subcellularLocation>
        <location evidence="8">Cell membrane</location>
        <topology evidence="8">Multi-pass membrane protein</topology>
    </subcellularLocation>
    <subcellularLocation>
        <location evidence="1">Endomembrane system</location>
        <topology evidence="1">Multi-pass membrane protein</topology>
    </subcellularLocation>
</comment>
<dbReference type="NCBIfam" id="TIGR00802">
    <property type="entry name" value="nico"/>
    <property type="match status" value="1"/>
</dbReference>
<keyword evidence="3 8" id="KW-0813">Transport</keyword>
<feature type="transmembrane region" description="Helical" evidence="8">
    <location>
        <begin position="128"/>
        <end position="149"/>
    </location>
</feature>
<dbReference type="PANTHER" id="PTHR31611">
    <property type="entry name" value="HIGH-AFFINITY NICKEL TRANSPORT PROTEIN NIC1"/>
    <property type="match status" value="1"/>
</dbReference>
<evidence type="ECO:0000256" key="5">
    <source>
        <dbReference type="ARBA" id="ARBA00022692"/>
    </source>
</evidence>
<keyword evidence="6 8" id="KW-1133">Transmembrane helix</keyword>
<evidence type="ECO:0000256" key="1">
    <source>
        <dbReference type="ARBA" id="ARBA00004127"/>
    </source>
</evidence>
<feature type="transmembrane region" description="Helical" evidence="8">
    <location>
        <begin position="20"/>
        <end position="42"/>
    </location>
</feature>
<dbReference type="Pfam" id="PF03824">
    <property type="entry name" value="NicO"/>
    <property type="match status" value="1"/>
</dbReference>
<evidence type="ECO:0000313" key="9">
    <source>
        <dbReference type="EMBL" id="SJZ38481.1"/>
    </source>
</evidence>
<dbReference type="STRING" id="225324.SAMN02745126_00791"/>
<evidence type="ECO:0000313" key="10">
    <source>
        <dbReference type="Proteomes" id="UP000190092"/>
    </source>
</evidence>
<proteinExistence type="inferred from homology"/>
<dbReference type="GO" id="GO:0012505">
    <property type="term" value="C:endomembrane system"/>
    <property type="evidence" value="ECO:0007669"/>
    <property type="project" value="UniProtKB-SubCell"/>
</dbReference>